<dbReference type="eggNOG" id="COG1502">
    <property type="taxonomic scope" value="Bacteria"/>
</dbReference>
<proteinExistence type="predicted"/>
<dbReference type="PATRIC" id="fig|883126.3.peg.5217"/>
<keyword evidence="5" id="KW-1185">Reference proteome</keyword>
<gene>
    <name evidence="4" type="ORF">HMPREF9710_05157</name>
</gene>
<dbReference type="GO" id="GO:0032049">
    <property type="term" value="P:cardiolipin biosynthetic process"/>
    <property type="evidence" value="ECO:0007669"/>
    <property type="project" value="UniProtKB-ARBA"/>
</dbReference>
<dbReference type="SMART" id="SM00155">
    <property type="entry name" value="PLDc"/>
    <property type="match status" value="2"/>
</dbReference>
<dbReference type="PANTHER" id="PTHR21248:SF12">
    <property type="entry name" value="CARDIOLIPIN SYNTHASE C"/>
    <property type="match status" value="1"/>
</dbReference>
<dbReference type="PROSITE" id="PS50035">
    <property type="entry name" value="PLD"/>
    <property type="match status" value="2"/>
</dbReference>
<dbReference type="HOGENOM" id="CLU_026287_0_0_4"/>
<dbReference type="InterPro" id="IPR025202">
    <property type="entry name" value="PLD-like_dom"/>
</dbReference>
<reference evidence="4 5" key="1">
    <citation type="submission" date="2012-09" db="EMBL/GenBank/DDBJ databases">
        <title>The Genome Sequence of Massilia timonae CCUG 45783.</title>
        <authorList>
            <consortium name="The Broad Institute Genome Sequencing Platform"/>
            <person name="Earl A."/>
            <person name="Ward D."/>
            <person name="Feldgarden M."/>
            <person name="Gevers D."/>
            <person name="Huys G."/>
            <person name="Walker B."/>
            <person name="Young S.K."/>
            <person name="Zeng Q."/>
            <person name="Gargeya S."/>
            <person name="Fitzgerald M."/>
            <person name="Haas B."/>
            <person name="Abouelleil A."/>
            <person name="Alvarado L."/>
            <person name="Arachchi H.M."/>
            <person name="Berlin A.M."/>
            <person name="Chapman S.B."/>
            <person name="Goldberg J."/>
            <person name="Griggs A."/>
            <person name="Gujja S."/>
            <person name="Hansen M."/>
            <person name="Howarth C."/>
            <person name="Imamovic A."/>
            <person name="Larimer J."/>
            <person name="McCowen C."/>
            <person name="Montmayeur A."/>
            <person name="Murphy C."/>
            <person name="Neiman D."/>
            <person name="Pearson M."/>
            <person name="Priest M."/>
            <person name="Roberts A."/>
            <person name="Saif S."/>
            <person name="Shea T."/>
            <person name="Sisk P."/>
            <person name="Sykes S."/>
            <person name="Wortman J."/>
            <person name="Nusbaum C."/>
            <person name="Birren B."/>
        </authorList>
    </citation>
    <scope>NUCLEOTIDE SEQUENCE [LARGE SCALE GENOMIC DNA]</scope>
    <source>
        <strain evidence="4 5">CCUG 45783</strain>
    </source>
</reference>
<dbReference type="RefSeq" id="WP_005671461.1">
    <property type="nucleotide sequence ID" value="NZ_JH992928.1"/>
</dbReference>
<dbReference type="Pfam" id="PF13091">
    <property type="entry name" value="PLDc_2"/>
    <property type="match status" value="2"/>
</dbReference>
<feature type="compositionally biased region" description="Basic and acidic residues" evidence="1">
    <location>
        <begin position="382"/>
        <end position="394"/>
    </location>
</feature>
<evidence type="ECO:0000259" key="3">
    <source>
        <dbReference type="PROSITE" id="PS50035"/>
    </source>
</evidence>
<organism evidence="4 5">
    <name type="scientific">Massilia timonae CCUG 45783</name>
    <dbReference type="NCBI Taxonomy" id="883126"/>
    <lineage>
        <taxon>Bacteria</taxon>
        <taxon>Pseudomonadati</taxon>
        <taxon>Pseudomonadota</taxon>
        <taxon>Betaproteobacteria</taxon>
        <taxon>Burkholderiales</taxon>
        <taxon>Oxalobacteraceae</taxon>
        <taxon>Telluria group</taxon>
        <taxon>Massilia</taxon>
    </lineage>
</organism>
<dbReference type="STRING" id="47229.LO55_780"/>
<dbReference type="Gene3D" id="3.30.870.10">
    <property type="entry name" value="Endonuclease Chain A"/>
    <property type="match status" value="2"/>
</dbReference>
<feature type="domain" description="PLD phosphodiesterase" evidence="3">
    <location>
        <begin position="168"/>
        <end position="195"/>
    </location>
</feature>
<sequence length="511" mass="55514">MGARRVWLVVPAALLALSLALTSCSSLPPLEGRVASTAIADTDDTRLGKALMPLTMAHPGLAGIHALADGRDAFAARAVLAQAADRSLDVQYYIWRNDTTGRLMFDALRAAAERGVRVRLLLDDNNTAGLDASLAALDAHPMIEVRLFNPNGIRAVRAVGMAADFMRLNRRMHNKSFTADNQVTIIGGRNVGDEYFGAAGEISFADLDVIAAGPVVRAVSDDFDLYWNSPSAYPLVLLAPDAAAAPALKPDAEAQAYIEAIKRSAFLEQLVEGSLPLEWARARFVSDDPAKVMGTAAPEANIAFKLRDILGEPQRSLDLVSPYFVPGKEGTAAFVDLAKKGTRTRILTNSLEATDVAAVHAGYAKWRKPLLESGVTLYELRREATDEPTRDKRGSGSGIGSSDASLHAKTFGVDGKRVFVGSFNFDQRSIHLNTEMGMVIDSPALVARLTETLDRTLPTRAYEVKLDDRGSVIWLERRGDQVIRHEKEPGTSWFKRAAVRALSWLPIDWLL</sequence>
<dbReference type="CDD" id="cd09111">
    <property type="entry name" value="PLDc_ymdC_like_1"/>
    <property type="match status" value="1"/>
</dbReference>
<comment type="caution">
    <text evidence="4">The sequence shown here is derived from an EMBL/GenBank/DDBJ whole genome shotgun (WGS) entry which is preliminary data.</text>
</comment>
<dbReference type="InterPro" id="IPR001736">
    <property type="entry name" value="PLipase_D/transphosphatidylase"/>
</dbReference>
<evidence type="ECO:0000313" key="5">
    <source>
        <dbReference type="Proteomes" id="UP000009874"/>
    </source>
</evidence>
<dbReference type="Proteomes" id="UP000009874">
    <property type="component" value="Unassembled WGS sequence"/>
</dbReference>
<protein>
    <recommendedName>
        <fullName evidence="3">PLD phosphodiesterase domain-containing protein</fullName>
    </recommendedName>
</protein>
<evidence type="ECO:0000256" key="1">
    <source>
        <dbReference type="SAM" id="MobiDB-lite"/>
    </source>
</evidence>
<dbReference type="SUPFAM" id="SSF56024">
    <property type="entry name" value="Phospholipase D/nuclease"/>
    <property type="match status" value="2"/>
</dbReference>
<dbReference type="EMBL" id="AGZI01000069">
    <property type="protein sequence ID" value="EKU79517.1"/>
    <property type="molecule type" value="Genomic_DNA"/>
</dbReference>
<keyword evidence="2" id="KW-0732">Signal</keyword>
<dbReference type="AlphaFoldDB" id="K9DL57"/>
<accession>K9DL57</accession>
<dbReference type="PANTHER" id="PTHR21248">
    <property type="entry name" value="CARDIOLIPIN SYNTHASE"/>
    <property type="match status" value="1"/>
</dbReference>
<feature type="region of interest" description="Disordered" evidence="1">
    <location>
        <begin position="382"/>
        <end position="402"/>
    </location>
</feature>
<name>K9DL57_9BURK</name>
<dbReference type="GO" id="GO:0030572">
    <property type="term" value="F:phosphatidyltransferase activity"/>
    <property type="evidence" value="ECO:0007669"/>
    <property type="project" value="UniProtKB-ARBA"/>
</dbReference>
<dbReference type="PROSITE" id="PS51257">
    <property type="entry name" value="PROKAR_LIPOPROTEIN"/>
    <property type="match status" value="1"/>
</dbReference>
<dbReference type="CDD" id="cd09113">
    <property type="entry name" value="PLDc_ymdC_like_2"/>
    <property type="match status" value="1"/>
</dbReference>
<feature type="signal peptide" evidence="2">
    <location>
        <begin position="1"/>
        <end position="23"/>
    </location>
</feature>
<dbReference type="OrthoDB" id="9814092at2"/>
<feature type="domain" description="PLD phosphodiesterase" evidence="3">
    <location>
        <begin position="402"/>
        <end position="429"/>
    </location>
</feature>
<feature type="chain" id="PRO_5003928317" description="PLD phosphodiesterase domain-containing protein" evidence="2">
    <location>
        <begin position="24"/>
        <end position="511"/>
    </location>
</feature>
<evidence type="ECO:0000313" key="4">
    <source>
        <dbReference type="EMBL" id="EKU79517.1"/>
    </source>
</evidence>
<evidence type="ECO:0000256" key="2">
    <source>
        <dbReference type="SAM" id="SignalP"/>
    </source>
</evidence>